<dbReference type="InterPro" id="IPR029063">
    <property type="entry name" value="SAM-dependent_MTases_sf"/>
</dbReference>
<comment type="catalytic activity">
    <reaction evidence="4">
        <text>a 2'-deoxyadenosine in DNA + S-adenosyl-L-methionine = an N(6)-methyl-2'-deoxyadenosine in DNA + S-adenosyl-L-homocysteine + H(+)</text>
        <dbReference type="Rhea" id="RHEA:15197"/>
        <dbReference type="Rhea" id="RHEA-COMP:12418"/>
        <dbReference type="Rhea" id="RHEA-COMP:12419"/>
        <dbReference type="ChEBI" id="CHEBI:15378"/>
        <dbReference type="ChEBI" id="CHEBI:57856"/>
        <dbReference type="ChEBI" id="CHEBI:59789"/>
        <dbReference type="ChEBI" id="CHEBI:90615"/>
        <dbReference type="ChEBI" id="CHEBI:90616"/>
        <dbReference type="EC" id="2.1.1.72"/>
    </reaction>
</comment>
<evidence type="ECO:0000313" key="9">
    <source>
        <dbReference type="Proteomes" id="UP000030661"/>
    </source>
</evidence>
<dbReference type="Pfam" id="PF20467">
    <property type="entry name" value="MmeI_C"/>
    <property type="match status" value="1"/>
</dbReference>
<dbReference type="Gene3D" id="3.40.50.150">
    <property type="entry name" value="Vaccinia Virus protein VP39"/>
    <property type="match status" value="1"/>
</dbReference>
<feature type="domain" description="MmeI-like C-terminal" evidence="6">
    <location>
        <begin position="838"/>
        <end position="919"/>
    </location>
</feature>
<evidence type="ECO:0000259" key="7">
    <source>
        <dbReference type="Pfam" id="PF20473"/>
    </source>
</evidence>
<gene>
    <name evidence="8" type="ORF">U27_02343</name>
</gene>
<proteinExistence type="predicted"/>
<evidence type="ECO:0000256" key="1">
    <source>
        <dbReference type="ARBA" id="ARBA00011900"/>
    </source>
</evidence>
<dbReference type="InterPro" id="IPR046818">
    <property type="entry name" value="MmeI_C"/>
</dbReference>
<dbReference type="InterPro" id="IPR050953">
    <property type="entry name" value="N4_N6_ade-DNA_methylase"/>
</dbReference>
<feature type="domain" description="MmeI-like helicase spacer" evidence="5">
    <location>
        <begin position="189"/>
        <end position="257"/>
    </location>
</feature>
<keyword evidence="9" id="KW-1185">Reference proteome</keyword>
<dbReference type="InterPro" id="IPR046816">
    <property type="entry name" value="MmeI_Mtase"/>
</dbReference>
<dbReference type="Pfam" id="PF20465">
    <property type="entry name" value="MmeI_hel"/>
    <property type="match status" value="1"/>
</dbReference>
<dbReference type="STRING" id="1499967.U27_02343"/>
<evidence type="ECO:0000313" key="8">
    <source>
        <dbReference type="EMBL" id="GAK55509.1"/>
    </source>
</evidence>
<dbReference type="PRINTS" id="PR00507">
    <property type="entry name" value="N12N6MTFRASE"/>
</dbReference>
<evidence type="ECO:0000256" key="4">
    <source>
        <dbReference type="ARBA" id="ARBA00047942"/>
    </source>
</evidence>
<dbReference type="AlphaFoldDB" id="A0A0S6W753"/>
<dbReference type="SUPFAM" id="SSF53335">
    <property type="entry name" value="S-adenosyl-L-methionine-dependent methyltransferases"/>
    <property type="match status" value="1"/>
</dbReference>
<dbReference type="PANTHER" id="PTHR33841:SF1">
    <property type="entry name" value="DNA METHYLTRANSFERASE A"/>
    <property type="match status" value="1"/>
</dbReference>
<dbReference type="eggNOG" id="COG1002">
    <property type="taxonomic scope" value="Bacteria"/>
</dbReference>
<dbReference type="GO" id="GO:0003676">
    <property type="term" value="F:nucleic acid binding"/>
    <property type="evidence" value="ECO:0007669"/>
    <property type="project" value="InterPro"/>
</dbReference>
<dbReference type="GO" id="GO:0032259">
    <property type="term" value="P:methylation"/>
    <property type="evidence" value="ECO:0007669"/>
    <property type="project" value="UniProtKB-KW"/>
</dbReference>
<protein>
    <recommendedName>
        <fullName evidence="1">site-specific DNA-methyltransferase (adenine-specific)</fullName>
        <ecNumber evidence="1">2.1.1.72</ecNumber>
    </recommendedName>
</protein>
<sequence length="932" mass="106278">MAMPSLTPQEFVAKWTKSTLKERSAAQEHFIDVCHLIGHPTPAEADPTGQHFTFEAGVNKQRGGQGWADVWKKGYFAWEYKGKHTNLDKAYQQLLQYREALQNPPLLIVSDMEQIEIHTNFTNTIKHVIVLCLHDLVKPESLAKLRAVFFEPQAFLVPQTTEQVTEHAAKIFTQLADILRKQQVEPLRAAHFLIQLLFCLFAEDVGLLPKELFTQLIRNTQKKPAIFNEQLKQLFKAMSTGGWFGFQEIAHIDGRLFDNDATVELDEASLDILAHVCSLDWSNIEPSIFGTLFERSLDPGKRAQLGAQYTSKDDILLIIEPVLMRPLRRRWEEVQRNIRELSAKRENTSAKGSRTKLQNEINALLRRFADEISQVQVLDPACGSGNFLYVALKQLLDLEKEVIVLSSEVGGGGFFPTVSPLQLHGIETNEYAYELAQATIWIGFIQWLRENGFGMPKEPILKPLEAVLHQDAILTYDGLGNPREPEWPEVDVVIGNPPFLGNKRMRKEMGDVYVKNLRQLYGDRLSGGIDLVCYWFEKARAMIEAGKLQRAGLLATQAIRGGVNRTVLERIKETGNIFWAQSDRDWILEGAAVHISMVGFDNGNEKVHELDGNLVEVINPDLSSSSDLTQAKILSENKGLAFQGPVKIGSFDIDSTIAHEMLTLPNPHGKPNSEVIRPWINGLDITRRPQNMYIIDFNAMPLEQASLYEAPFEHIHKYVKPERDKNRRPRRREYWWQHGETVPGLRKAIAPLNRFICTPRIAKYRLFIWVKDGTLPDSAVIAIAREDDYFLGVLQSKPHELWTLRRGTALETRPRYTPTTTFETFPFPWPPGQEPHDDERVQAIAAAAKQLVELRENWLNPQGMSEKDLKKRTLTNLYNQRPTWLQLAHDALDKAVLDAYGWPHDIQDEEILKRLLDLNLQRAGSEKHRLTA</sequence>
<dbReference type="GO" id="GO:0009007">
    <property type="term" value="F:site-specific DNA-methyltransferase (adenine-specific) activity"/>
    <property type="evidence" value="ECO:0007669"/>
    <property type="project" value="UniProtKB-EC"/>
</dbReference>
<name>A0A0S6W753_VECG1</name>
<dbReference type="Pfam" id="PF20473">
    <property type="entry name" value="MmeI_Mtase"/>
    <property type="match status" value="1"/>
</dbReference>
<reference evidence="8" key="1">
    <citation type="journal article" date="2015" name="PeerJ">
        <title>First genomic representation of candidate bacterial phylum KSB3 points to enhanced environmental sensing as a trigger of wastewater bulking.</title>
        <authorList>
            <person name="Sekiguchi Y."/>
            <person name="Ohashi A."/>
            <person name="Parks D.H."/>
            <person name="Yamauchi T."/>
            <person name="Tyson G.W."/>
            <person name="Hugenholtz P."/>
        </authorList>
    </citation>
    <scope>NUCLEOTIDE SEQUENCE [LARGE SCALE GENOMIC DNA]</scope>
</reference>
<evidence type="ECO:0000259" key="6">
    <source>
        <dbReference type="Pfam" id="PF20467"/>
    </source>
</evidence>
<keyword evidence="3" id="KW-0808">Transferase</keyword>
<accession>A0A0S6W753</accession>
<organism evidence="8">
    <name type="scientific">Vecturithrix granuli</name>
    <dbReference type="NCBI Taxonomy" id="1499967"/>
    <lineage>
        <taxon>Bacteria</taxon>
        <taxon>Candidatus Moduliflexota</taxon>
        <taxon>Candidatus Vecturitrichia</taxon>
        <taxon>Candidatus Vecturitrichales</taxon>
        <taxon>Candidatus Vecturitrichaceae</taxon>
        <taxon>Candidatus Vecturithrix</taxon>
    </lineage>
</organism>
<evidence type="ECO:0000256" key="2">
    <source>
        <dbReference type="ARBA" id="ARBA00022603"/>
    </source>
</evidence>
<dbReference type="EC" id="2.1.1.72" evidence="1"/>
<dbReference type="HOGENOM" id="CLU_005831_1_1_0"/>
<dbReference type="InterPro" id="IPR002052">
    <property type="entry name" value="DNA_methylase_N6_adenine_CS"/>
</dbReference>
<dbReference type="InterPro" id="IPR046819">
    <property type="entry name" value="MmeI_hel"/>
</dbReference>
<dbReference type="PROSITE" id="PS00092">
    <property type="entry name" value="N6_MTASE"/>
    <property type="match status" value="1"/>
</dbReference>
<keyword evidence="2" id="KW-0489">Methyltransferase</keyword>
<dbReference type="EMBL" id="DF820463">
    <property type="protein sequence ID" value="GAK55509.1"/>
    <property type="molecule type" value="Genomic_DNA"/>
</dbReference>
<evidence type="ECO:0000256" key="3">
    <source>
        <dbReference type="ARBA" id="ARBA00022679"/>
    </source>
</evidence>
<dbReference type="PANTHER" id="PTHR33841">
    <property type="entry name" value="DNA METHYLTRANSFERASE YEEA-RELATED"/>
    <property type="match status" value="1"/>
</dbReference>
<feature type="domain" description="MmeI-like DNA-methyltransferase" evidence="7">
    <location>
        <begin position="362"/>
        <end position="605"/>
    </location>
</feature>
<dbReference type="Proteomes" id="UP000030661">
    <property type="component" value="Unassembled WGS sequence"/>
</dbReference>
<evidence type="ECO:0000259" key="5">
    <source>
        <dbReference type="Pfam" id="PF20465"/>
    </source>
</evidence>